<dbReference type="PRINTS" id="PR01021">
    <property type="entry name" value="OMPADOMAIN"/>
</dbReference>
<feature type="compositionally biased region" description="Basic and acidic residues" evidence="11">
    <location>
        <begin position="341"/>
        <end position="352"/>
    </location>
</feature>
<protein>
    <recommendedName>
        <fullName evidence="13">OmpA-like domain-containing protein</fullName>
    </recommendedName>
</protein>
<dbReference type="GO" id="GO:0006811">
    <property type="term" value="P:monoatomic ion transport"/>
    <property type="evidence" value="ECO:0007669"/>
    <property type="project" value="UniProtKB-KW"/>
</dbReference>
<feature type="signal peptide" evidence="12">
    <location>
        <begin position="1"/>
        <end position="22"/>
    </location>
</feature>
<keyword evidence="2" id="KW-0813">Transport</keyword>
<sequence>MKNMTRAAIAATLVGLALPLHAEELLDKRPYLSPMFAYTFQDDDRNSEHGLGFSFASGKVLNKYWNIELETFYQKYKAQAGGSEWRDVGLTVDGLFFYSRNRAFSPYFGVGAGVQRTDITGTGLSDTEPLVNAGLGFFKYFTVADHDVAFRTDLRYRWTGLDDIKNARGIDSLSEPVLKVGFAVPLGAKPVAGTEAVATKPATKIIDSDGDGVPDDQDRCPGSAKGAPVDAYGCTKEQLAAGSERQFDDVLFAFDKSDLTPEGVAILDNAAQVVSTGEYKSLRINVSGHTDWVGSEGYNQALSERRANTVKAYLVKKGVDASRIRTFAYGESQPVADNATDEGRAKNRRAEVRTTAGE</sequence>
<dbReference type="Pfam" id="PF13505">
    <property type="entry name" value="OMP_b-brl"/>
    <property type="match status" value="1"/>
</dbReference>
<dbReference type="EMBL" id="RJVO01000001">
    <property type="protein sequence ID" value="ROH93324.1"/>
    <property type="molecule type" value="Genomic_DNA"/>
</dbReference>
<feature type="region of interest" description="Disordered" evidence="11">
    <location>
        <begin position="208"/>
        <end position="227"/>
    </location>
</feature>
<evidence type="ECO:0000256" key="12">
    <source>
        <dbReference type="SAM" id="SignalP"/>
    </source>
</evidence>
<dbReference type="InterPro" id="IPR050330">
    <property type="entry name" value="Bact_OuterMem_StrucFunc"/>
</dbReference>
<reference evidence="14 15" key="1">
    <citation type="submission" date="2018-10" db="EMBL/GenBank/DDBJ databases">
        <authorList>
            <person name="Chen W.-M."/>
        </authorList>
    </citation>
    <scope>NUCLEOTIDE SEQUENCE [LARGE SCALE GENOMIC DNA]</scope>
    <source>
        <strain evidence="14 15">THS-13</strain>
    </source>
</reference>
<feature type="domain" description="OmpA-like" evidence="13">
    <location>
        <begin position="239"/>
        <end position="358"/>
    </location>
</feature>
<evidence type="ECO:0000256" key="3">
    <source>
        <dbReference type="ARBA" id="ARBA00022452"/>
    </source>
</evidence>
<evidence type="ECO:0000313" key="14">
    <source>
        <dbReference type="EMBL" id="ROH93324.1"/>
    </source>
</evidence>
<dbReference type="InParanoid" id="A0A3N0VKT6"/>
<evidence type="ECO:0000259" key="13">
    <source>
        <dbReference type="PROSITE" id="PS51123"/>
    </source>
</evidence>
<evidence type="ECO:0000256" key="4">
    <source>
        <dbReference type="ARBA" id="ARBA00022692"/>
    </source>
</evidence>
<dbReference type="InterPro" id="IPR006664">
    <property type="entry name" value="OMP_bac"/>
</dbReference>
<evidence type="ECO:0000256" key="11">
    <source>
        <dbReference type="SAM" id="MobiDB-lite"/>
    </source>
</evidence>
<accession>A0A3N0VKT6</accession>
<dbReference type="GO" id="GO:0009279">
    <property type="term" value="C:cell outer membrane"/>
    <property type="evidence" value="ECO:0007669"/>
    <property type="project" value="UniProtKB-SubCell"/>
</dbReference>
<dbReference type="AlphaFoldDB" id="A0A3N0VKT6"/>
<keyword evidence="15" id="KW-1185">Reference proteome</keyword>
<dbReference type="Pfam" id="PF00691">
    <property type="entry name" value="OmpA"/>
    <property type="match status" value="1"/>
</dbReference>
<dbReference type="PANTHER" id="PTHR30329:SF21">
    <property type="entry name" value="LIPOPROTEIN YIAD-RELATED"/>
    <property type="match status" value="1"/>
</dbReference>
<evidence type="ECO:0000256" key="6">
    <source>
        <dbReference type="ARBA" id="ARBA00023065"/>
    </source>
</evidence>
<keyword evidence="8 10" id="KW-0472">Membrane</keyword>
<dbReference type="PANTHER" id="PTHR30329">
    <property type="entry name" value="STATOR ELEMENT OF FLAGELLAR MOTOR COMPLEX"/>
    <property type="match status" value="1"/>
</dbReference>
<proteinExistence type="predicted"/>
<dbReference type="SUPFAM" id="SSF56925">
    <property type="entry name" value="OMPA-like"/>
    <property type="match status" value="1"/>
</dbReference>
<organism evidence="14 15">
    <name type="scientific">Stagnimonas aquatica</name>
    <dbReference type="NCBI Taxonomy" id="2689987"/>
    <lineage>
        <taxon>Bacteria</taxon>
        <taxon>Pseudomonadati</taxon>
        <taxon>Pseudomonadota</taxon>
        <taxon>Gammaproteobacteria</taxon>
        <taxon>Nevskiales</taxon>
        <taxon>Nevskiaceae</taxon>
        <taxon>Stagnimonas</taxon>
    </lineage>
</organism>
<evidence type="ECO:0000256" key="9">
    <source>
        <dbReference type="ARBA" id="ARBA00023237"/>
    </source>
</evidence>
<gene>
    <name evidence="14" type="ORF">ED208_02030</name>
</gene>
<dbReference type="RefSeq" id="WP_123210179.1">
    <property type="nucleotide sequence ID" value="NZ_RJVO01000001.1"/>
</dbReference>
<feature type="region of interest" description="Disordered" evidence="11">
    <location>
        <begin position="333"/>
        <end position="358"/>
    </location>
</feature>
<evidence type="ECO:0000256" key="2">
    <source>
        <dbReference type="ARBA" id="ARBA00022448"/>
    </source>
</evidence>
<keyword evidence="3" id="KW-1134">Transmembrane beta strand</keyword>
<comment type="subcellular location">
    <subcellularLocation>
        <location evidence="1">Cell outer membrane</location>
        <topology evidence="1">Multi-pass membrane protein</topology>
    </subcellularLocation>
</comment>
<feature type="chain" id="PRO_5018091794" description="OmpA-like domain-containing protein" evidence="12">
    <location>
        <begin position="23"/>
        <end position="358"/>
    </location>
</feature>
<dbReference type="SUPFAM" id="SSF103088">
    <property type="entry name" value="OmpA-like"/>
    <property type="match status" value="1"/>
</dbReference>
<dbReference type="InterPro" id="IPR006665">
    <property type="entry name" value="OmpA-like"/>
</dbReference>
<dbReference type="CDD" id="cd07185">
    <property type="entry name" value="OmpA_C-like"/>
    <property type="match status" value="1"/>
</dbReference>
<evidence type="ECO:0000256" key="10">
    <source>
        <dbReference type="PROSITE-ProRule" id="PRU00473"/>
    </source>
</evidence>
<dbReference type="GO" id="GO:0015288">
    <property type="term" value="F:porin activity"/>
    <property type="evidence" value="ECO:0007669"/>
    <property type="project" value="UniProtKB-KW"/>
</dbReference>
<dbReference type="Gene3D" id="3.30.1330.60">
    <property type="entry name" value="OmpA-like domain"/>
    <property type="match status" value="1"/>
</dbReference>
<name>A0A3N0VKT6_9GAMM</name>
<dbReference type="InterPro" id="IPR036737">
    <property type="entry name" value="OmpA-like_sf"/>
</dbReference>
<keyword evidence="5 12" id="KW-0732">Signal</keyword>
<dbReference type="GO" id="GO:0046930">
    <property type="term" value="C:pore complex"/>
    <property type="evidence" value="ECO:0007669"/>
    <property type="project" value="UniProtKB-KW"/>
</dbReference>
<keyword evidence="7" id="KW-0626">Porin</keyword>
<comment type="caution">
    <text evidence="14">The sequence shown here is derived from an EMBL/GenBank/DDBJ whole genome shotgun (WGS) entry which is preliminary data.</text>
</comment>
<evidence type="ECO:0000256" key="8">
    <source>
        <dbReference type="ARBA" id="ARBA00023136"/>
    </source>
</evidence>
<evidence type="ECO:0000256" key="1">
    <source>
        <dbReference type="ARBA" id="ARBA00004571"/>
    </source>
</evidence>
<keyword evidence="6" id="KW-0406">Ion transport</keyword>
<keyword evidence="9" id="KW-0998">Cell outer membrane</keyword>
<dbReference type="Proteomes" id="UP000282106">
    <property type="component" value="Unassembled WGS sequence"/>
</dbReference>
<keyword evidence="4" id="KW-0812">Transmembrane</keyword>
<evidence type="ECO:0000256" key="7">
    <source>
        <dbReference type="ARBA" id="ARBA00023114"/>
    </source>
</evidence>
<dbReference type="Gene3D" id="2.40.160.20">
    <property type="match status" value="1"/>
</dbReference>
<evidence type="ECO:0000256" key="5">
    <source>
        <dbReference type="ARBA" id="ARBA00022729"/>
    </source>
</evidence>
<dbReference type="InterPro" id="IPR011250">
    <property type="entry name" value="OMP/PagP_B-barrel"/>
</dbReference>
<dbReference type="InterPro" id="IPR027385">
    <property type="entry name" value="Beta-barrel_OMP"/>
</dbReference>
<evidence type="ECO:0000313" key="15">
    <source>
        <dbReference type="Proteomes" id="UP000282106"/>
    </source>
</evidence>
<dbReference type="PROSITE" id="PS51123">
    <property type="entry name" value="OMPA_2"/>
    <property type="match status" value="1"/>
</dbReference>